<proteinExistence type="predicted"/>
<dbReference type="GeneID" id="63816364"/>
<dbReference type="EMBL" id="MSFN02000011">
    <property type="protein sequence ID" value="PTU17225.1"/>
    <property type="molecule type" value="Genomic_DNA"/>
</dbReference>
<reference evidence="2 3" key="1">
    <citation type="journal article" date="2018" name="Proc. Natl. Acad. Sci. U.S.A.">
        <title>Linking secondary metabolites to gene clusters through genome sequencing of six diverse Aspergillus species.</title>
        <authorList>
            <person name="Kaerboelling I."/>
            <person name="Vesth T.C."/>
            <person name="Frisvad J.C."/>
            <person name="Nybo J.L."/>
            <person name="Theobald S."/>
            <person name="Kuo A."/>
            <person name="Bowyer P."/>
            <person name="Matsuda Y."/>
            <person name="Mondo S."/>
            <person name="Lyhne E.K."/>
            <person name="Kogle M.E."/>
            <person name="Clum A."/>
            <person name="Lipzen A."/>
            <person name="Salamov A."/>
            <person name="Ngan C.Y."/>
            <person name="Daum C."/>
            <person name="Chiniquy J."/>
            <person name="Barry K."/>
            <person name="LaButti K."/>
            <person name="Haridas S."/>
            <person name="Simmons B.A."/>
            <person name="Magnuson J.K."/>
            <person name="Mortensen U.H."/>
            <person name="Larsen T.O."/>
            <person name="Grigoriev I.V."/>
            <person name="Baker S.E."/>
            <person name="Andersen M.R."/>
        </authorList>
    </citation>
    <scope>NUCLEOTIDE SEQUENCE [LARGE SCALE GENOMIC DNA]</scope>
    <source>
        <strain evidence="2 3">IBT 24754</strain>
    </source>
</reference>
<dbReference type="AlphaFoldDB" id="A0A2T5LLS2"/>
<feature type="region of interest" description="Disordered" evidence="1">
    <location>
        <begin position="885"/>
        <end position="950"/>
    </location>
</feature>
<feature type="compositionally biased region" description="Polar residues" evidence="1">
    <location>
        <begin position="326"/>
        <end position="367"/>
    </location>
</feature>
<feature type="region of interest" description="Disordered" evidence="1">
    <location>
        <begin position="1"/>
        <end position="197"/>
    </location>
</feature>
<feature type="compositionally biased region" description="Basic and acidic residues" evidence="1">
    <location>
        <begin position="696"/>
        <end position="706"/>
    </location>
</feature>
<name>A0A2T5LLS2_9EURO</name>
<dbReference type="RefSeq" id="XP_040748617.1">
    <property type="nucleotide sequence ID" value="XM_040899482.1"/>
</dbReference>
<dbReference type="VEuPathDB" id="FungiDB:P175DRAFT_0526694"/>
<feature type="compositionally biased region" description="Polar residues" evidence="1">
    <location>
        <begin position="887"/>
        <end position="897"/>
    </location>
</feature>
<evidence type="ECO:0000256" key="1">
    <source>
        <dbReference type="SAM" id="MobiDB-lite"/>
    </source>
</evidence>
<feature type="compositionally biased region" description="Polar residues" evidence="1">
    <location>
        <begin position="652"/>
        <end position="661"/>
    </location>
</feature>
<evidence type="ECO:0000313" key="3">
    <source>
        <dbReference type="Proteomes" id="UP000244073"/>
    </source>
</evidence>
<feature type="compositionally biased region" description="Pro residues" evidence="1">
    <location>
        <begin position="306"/>
        <end position="316"/>
    </location>
</feature>
<feature type="compositionally biased region" description="Pro residues" evidence="1">
    <location>
        <begin position="923"/>
        <end position="936"/>
    </location>
</feature>
<protein>
    <submittedName>
        <fullName evidence="2">Uncharacterized protein</fullName>
    </submittedName>
</protein>
<evidence type="ECO:0000313" key="2">
    <source>
        <dbReference type="EMBL" id="PTU17225.1"/>
    </source>
</evidence>
<feature type="compositionally biased region" description="Low complexity" evidence="1">
    <location>
        <begin position="93"/>
        <end position="109"/>
    </location>
</feature>
<feature type="compositionally biased region" description="Polar residues" evidence="1">
    <location>
        <begin position="215"/>
        <end position="234"/>
    </location>
</feature>
<comment type="caution">
    <text evidence="2">The sequence shown here is derived from an EMBL/GenBank/DDBJ whole genome shotgun (WGS) entry which is preliminary data.</text>
</comment>
<feature type="compositionally biased region" description="Basic and acidic residues" evidence="1">
    <location>
        <begin position="169"/>
        <end position="190"/>
    </location>
</feature>
<accession>A0A2T5LLS2</accession>
<gene>
    <name evidence="2" type="ORF">P175DRAFT_0526694</name>
</gene>
<organism evidence="2 3">
    <name type="scientific">Aspergillus ochraceoroseus IBT 24754</name>
    <dbReference type="NCBI Taxonomy" id="1392256"/>
    <lineage>
        <taxon>Eukaryota</taxon>
        <taxon>Fungi</taxon>
        <taxon>Dikarya</taxon>
        <taxon>Ascomycota</taxon>
        <taxon>Pezizomycotina</taxon>
        <taxon>Eurotiomycetes</taxon>
        <taxon>Eurotiomycetidae</taxon>
        <taxon>Eurotiales</taxon>
        <taxon>Aspergillaceae</taxon>
        <taxon>Aspergillus</taxon>
        <taxon>Aspergillus subgen. Nidulantes</taxon>
    </lineage>
</organism>
<feature type="compositionally biased region" description="Low complexity" evidence="1">
    <location>
        <begin position="549"/>
        <end position="560"/>
    </location>
</feature>
<feature type="compositionally biased region" description="Basic and acidic residues" evidence="1">
    <location>
        <begin position="126"/>
        <end position="138"/>
    </location>
</feature>
<feature type="compositionally biased region" description="Basic and acidic residues" evidence="1">
    <location>
        <begin position="567"/>
        <end position="581"/>
    </location>
</feature>
<sequence>MSHVEGNAWAQMKAKEAHRQLDPGKGKSLSHQVFRDTSKQTTPRKFSGLDYDAELALPMPKPRHVRPSNERSPSASKPKVLTKPNVTKKRSTTEPTRSSESSTAASESTNAQKKKSKVAALRSKFSLKDIGKEFRRDIPPLSSMPKLGGVGQSHKGKRSSDLDNQSESQHPHNFNEERLYIPKSREEGDAPPHSAPLFQTFSTLCRSVGLDKASRTSGVSSSSLHTPTKLSSDGNAEGKFKHASVHNTDLGPSATNQHLETLLLDGSSPPARAGECSNAGIPEVIQVQSRVCSLEAQNESDVPETPKTPPPLPLPPIDQAAYSPSIYDTPQKVSGKTSESSPQGKNDGNQMRQMPLIVSSTNPTGGSKENKAGESRFPPQYGIAPSVPTKSRARQEHIQDDGQNHNPFNENNFFAGVTGYGGYAPPPSHPGYQNTVTLEQQLTTHVDSIHYHVDTVVNKLSRTFEDSNNWTMDQILRQVDAVSDIARLINSRTVVQAEHVKGLQRLMMDVRMQLNLFQQEARQSEDRLKGFVQQEMAKLRGELGEFLQSSSGGSSRGSSRALARENQGYHEIPKTAREGNKKIQNKRQPRQIKRDDFVVNKSTESHQQAAAVGGPSQEPSSTRSNVLSTRNQVIEEQGSSENIPTPTAAYRTPSTDNQNDIITPVPHQAMHNPPGEESLGSPESKAAKLRAQEIATQEKEKKRQSLEHTWPLNRESENKPSSAFSEDLKTPQKKGSMFSFRRRRDGDNHSGSRFLRTPRRNKDGKAGGEQGQSPGLAVPVYSKALATTSDSAPAPDTASQAGADPQLSKPQNNSPSMIHPALRNTQQKQIMLDREQARRYPQSRHGTGHTLRVSQSLQTFGPTLKLPSSSSPPPFMPYDACRYPSHRSGSPASSTYRNAMHHHQPGTMGYPHHLHPTPHSQANPPPPLAPAIPGPGPAQSQGNLILPLPLPPPSSGLPILPRQGPAPVPFAVPVPGPTRSPPGASHTHMPPPPPACTPFARGDCYYGSYVYENGTIVASRHAHPAANGNANTAADPETPD</sequence>
<feature type="region of interest" description="Disordered" evidence="1">
    <location>
        <begin position="546"/>
        <end position="819"/>
    </location>
</feature>
<feature type="region of interest" description="Disordered" evidence="1">
    <location>
        <begin position="975"/>
        <end position="994"/>
    </location>
</feature>
<dbReference type="OrthoDB" id="4339014at2759"/>
<feature type="compositionally biased region" description="Polar residues" evidence="1">
    <location>
        <begin position="617"/>
        <end position="645"/>
    </location>
</feature>
<feature type="compositionally biased region" description="Basic and acidic residues" evidence="1">
    <location>
        <begin position="13"/>
        <end position="25"/>
    </location>
</feature>
<dbReference type="Proteomes" id="UP000244073">
    <property type="component" value="Unassembled WGS sequence"/>
</dbReference>
<feature type="region of interest" description="Disordered" evidence="1">
    <location>
        <begin position="295"/>
        <end position="409"/>
    </location>
</feature>
<feature type="compositionally biased region" description="Basic and acidic residues" evidence="1">
    <location>
        <begin position="393"/>
        <end position="403"/>
    </location>
</feature>
<feature type="region of interest" description="Disordered" evidence="1">
    <location>
        <begin position="212"/>
        <end position="239"/>
    </location>
</feature>